<feature type="compositionally biased region" description="Basic and acidic residues" evidence="1">
    <location>
        <begin position="1"/>
        <end position="13"/>
    </location>
</feature>
<dbReference type="HOGENOM" id="CLU_1866180_0_0_1"/>
<evidence type="ECO:0000256" key="1">
    <source>
        <dbReference type="SAM" id="MobiDB-lite"/>
    </source>
</evidence>
<keyword evidence="3" id="KW-1185">Reference proteome</keyword>
<reference evidence="2 3" key="1">
    <citation type="journal article" date="2010" name="Genome Biol.">
        <title>A first genome assembly of the barley fungal pathogen Pyrenophora teres f. teres.</title>
        <authorList>
            <person name="Ellwood S.R."/>
            <person name="Liu Z."/>
            <person name="Syme R.A."/>
            <person name="Lai Z."/>
            <person name="Hane J.K."/>
            <person name="Keiper F."/>
            <person name="Moffat C.S."/>
            <person name="Oliver R.P."/>
            <person name="Friesen T.L."/>
        </authorList>
    </citation>
    <scope>NUCLEOTIDE SEQUENCE [LARGE SCALE GENOMIC DNA]</scope>
    <source>
        <strain evidence="2 3">0-1</strain>
    </source>
</reference>
<proteinExistence type="predicted"/>
<evidence type="ECO:0000313" key="3">
    <source>
        <dbReference type="Proteomes" id="UP000001067"/>
    </source>
</evidence>
<dbReference type="STRING" id="861557.E3S8D4"/>
<accession>E3S8D4</accession>
<gene>
    <name evidence="2" type="ORF">PTT_19179</name>
</gene>
<sequence>MIDKPETPKKVPETKPPVKKPPHIWMMEDTIGPPIATIESLFLYDWQPSGSISVPGFLPKWAPRKLPIILQADSSDQKPKPNTMYFPRNSLEPAFEALSIMNPAIDILANSKSLVKLLHFSSSRELQPFAMSLDMIN</sequence>
<dbReference type="EMBL" id="GL537712">
    <property type="protein sequence ID" value="EFQ85757.1"/>
    <property type="molecule type" value="Genomic_DNA"/>
</dbReference>
<feature type="region of interest" description="Disordered" evidence="1">
    <location>
        <begin position="1"/>
        <end position="23"/>
    </location>
</feature>
<name>E3S8D4_PYRTT</name>
<dbReference type="AlphaFoldDB" id="E3S8D4"/>
<evidence type="ECO:0000313" key="2">
    <source>
        <dbReference type="EMBL" id="EFQ85757.1"/>
    </source>
</evidence>
<organism evidence="3">
    <name type="scientific">Pyrenophora teres f. teres (strain 0-1)</name>
    <name type="common">Barley net blotch fungus</name>
    <name type="synonym">Drechslera teres f. teres</name>
    <dbReference type="NCBI Taxonomy" id="861557"/>
    <lineage>
        <taxon>Eukaryota</taxon>
        <taxon>Fungi</taxon>
        <taxon>Dikarya</taxon>
        <taxon>Ascomycota</taxon>
        <taxon>Pezizomycotina</taxon>
        <taxon>Dothideomycetes</taxon>
        <taxon>Pleosporomycetidae</taxon>
        <taxon>Pleosporales</taxon>
        <taxon>Pleosporineae</taxon>
        <taxon>Pleosporaceae</taxon>
        <taxon>Pyrenophora</taxon>
    </lineage>
</organism>
<dbReference type="KEGG" id="pte:PTT_19179"/>
<dbReference type="Proteomes" id="UP000001067">
    <property type="component" value="Unassembled WGS sequence"/>
</dbReference>
<protein>
    <submittedName>
        <fullName evidence="2">Uncharacterized protein</fullName>
    </submittedName>
</protein>